<organism evidence="3 4">
    <name type="scientific">Sphingobacterium bambusae</name>
    <dbReference type="NCBI Taxonomy" id="662858"/>
    <lineage>
        <taxon>Bacteria</taxon>
        <taxon>Pseudomonadati</taxon>
        <taxon>Bacteroidota</taxon>
        <taxon>Sphingobacteriia</taxon>
        <taxon>Sphingobacteriales</taxon>
        <taxon>Sphingobacteriaceae</taxon>
        <taxon>Sphingobacterium</taxon>
    </lineage>
</organism>
<keyword evidence="1" id="KW-0812">Transmembrane</keyword>
<accession>A0ABW6BEL7</accession>
<evidence type="ECO:0000313" key="3">
    <source>
        <dbReference type="EMBL" id="MFD2968010.1"/>
    </source>
</evidence>
<feature type="signal peptide" evidence="2">
    <location>
        <begin position="1"/>
        <end position="20"/>
    </location>
</feature>
<feature type="chain" id="PRO_5045419762" evidence="2">
    <location>
        <begin position="21"/>
        <end position="66"/>
    </location>
</feature>
<reference evidence="4" key="1">
    <citation type="journal article" date="2019" name="Int. J. Syst. Evol. Microbiol.">
        <title>The Global Catalogue of Microorganisms (GCM) 10K type strain sequencing project: providing services to taxonomists for standard genome sequencing and annotation.</title>
        <authorList>
            <consortium name="The Broad Institute Genomics Platform"/>
            <consortium name="The Broad Institute Genome Sequencing Center for Infectious Disease"/>
            <person name="Wu L."/>
            <person name="Ma J."/>
        </authorList>
    </citation>
    <scope>NUCLEOTIDE SEQUENCE [LARGE SCALE GENOMIC DNA]</scope>
    <source>
        <strain evidence="4">KCTC 22814</strain>
    </source>
</reference>
<sequence>MMKNSIAAILLFLSSSNLFAQGDIEMATGLRSSGKIYVVVLVLLTIFAVLGISLFLLDRRIKKLEK</sequence>
<comment type="caution">
    <text evidence="3">The sequence shown here is derived from an EMBL/GenBank/DDBJ whole genome shotgun (WGS) entry which is preliminary data.</text>
</comment>
<keyword evidence="1" id="KW-1133">Transmembrane helix</keyword>
<keyword evidence="2" id="KW-0732">Signal</keyword>
<dbReference type="Proteomes" id="UP001597525">
    <property type="component" value="Unassembled WGS sequence"/>
</dbReference>
<evidence type="ECO:0000313" key="4">
    <source>
        <dbReference type="Proteomes" id="UP001597525"/>
    </source>
</evidence>
<keyword evidence="4" id="KW-1185">Reference proteome</keyword>
<dbReference type="Pfam" id="PF20077">
    <property type="entry name" value="CcmD_alt"/>
    <property type="match status" value="1"/>
</dbReference>
<dbReference type="RefSeq" id="WP_320185994.1">
    <property type="nucleotide sequence ID" value="NZ_CP138332.1"/>
</dbReference>
<keyword evidence="1" id="KW-0472">Membrane</keyword>
<dbReference type="EMBL" id="JBHUPB010000008">
    <property type="protein sequence ID" value="MFD2968010.1"/>
    <property type="molecule type" value="Genomic_DNA"/>
</dbReference>
<gene>
    <name evidence="3" type="ORF">ACFS7Y_11465</name>
</gene>
<proteinExistence type="predicted"/>
<feature type="transmembrane region" description="Helical" evidence="1">
    <location>
        <begin position="36"/>
        <end position="57"/>
    </location>
</feature>
<evidence type="ECO:0000256" key="2">
    <source>
        <dbReference type="SAM" id="SignalP"/>
    </source>
</evidence>
<protein>
    <submittedName>
        <fullName evidence="3">CcmD family protein</fullName>
    </submittedName>
</protein>
<name>A0ABW6BEL7_9SPHI</name>
<evidence type="ECO:0000256" key="1">
    <source>
        <dbReference type="SAM" id="Phobius"/>
    </source>
</evidence>